<evidence type="ECO:0000313" key="2">
    <source>
        <dbReference type="Proteomes" id="UP000325811"/>
    </source>
</evidence>
<reference evidence="1 2" key="1">
    <citation type="submission" date="2019-08" db="EMBL/GenBank/DDBJ databases">
        <authorList>
            <person name="Herpell B J."/>
        </authorList>
    </citation>
    <scope>NUCLEOTIDE SEQUENCE [LARGE SCALE GENOMIC DNA]</scope>
    <source>
        <strain evidence="2">Msb3</strain>
    </source>
</reference>
<dbReference type="Proteomes" id="UP000325811">
    <property type="component" value="Chromosome II"/>
</dbReference>
<protein>
    <submittedName>
        <fullName evidence="1">Uncharacterized protein</fullName>
    </submittedName>
</protein>
<dbReference type="AlphaFoldDB" id="A0A5Q4ZEJ2"/>
<dbReference type="KEGG" id="pdio:PDMSB3_2767.1"/>
<proteinExistence type="predicted"/>
<name>A0A5Q4ZEJ2_9BURK</name>
<sequence length="62" mass="7113">MRLIAVGIPSGGFLSAQSITKNYFAKSEMILTKRLRLWLCDEWIVLLPGFSDRINICRSLLR</sequence>
<dbReference type="EMBL" id="LR699554">
    <property type="protein sequence ID" value="VVD34051.1"/>
    <property type="molecule type" value="Genomic_DNA"/>
</dbReference>
<accession>A0A5Q4ZEJ2</accession>
<keyword evidence="2" id="KW-1185">Reference proteome</keyword>
<organism evidence="1 2">
    <name type="scientific">Paraburkholderia dioscoreae</name>
    <dbReference type="NCBI Taxonomy" id="2604047"/>
    <lineage>
        <taxon>Bacteria</taxon>
        <taxon>Pseudomonadati</taxon>
        <taxon>Pseudomonadota</taxon>
        <taxon>Betaproteobacteria</taxon>
        <taxon>Burkholderiales</taxon>
        <taxon>Burkholderiaceae</taxon>
        <taxon>Paraburkholderia</taxon>
    </lineage>
</organism>
<evidence type="ECO:0000313" key="1">
    <source>
        <dbReference type="EMBL" id="VVD34051.1"/>
    </source>
</evidence>
<gene>
    <name evidence="1" type="ORF">PDMSB3_2767</name>
</gene>